<sequence length="56" mass="5519">MQRAAISRPGAVAGLGEGVVQDPDARVEAARAGWASADPAFVGTCTDAVVLPALGV</sequence>
<evidence type="ECO:0000313" key="1">
    <source>
        <dbReference type="EMBL" id="MDQ0912775.1"/>
    </source>
</evidence>
<accession>A0AAW8FUP8</accession>
<gene>
    <name evidence="1" type="ORF">QFZ22_008760</name>
</gene>
<dbReference type="AlphaFoldDB" id="A0AAW8FUP8"/>
<proteinExistence type="predicted"/>
<dbReference type="RefSeq" id="WP_306985419.1">
    <property type="nucleotide sequence ID" value="NZ_JAUSYQ010000002.1"/>
</dbReference>
<dbReference type="EMBL" id="JAUSZV010000005">
    <property type="protein sequence ID" value="MDQ0912775.1"/>
    <property type="molecule type" value="Genomic_DNA"/>
</dbReference>
<comment type="caution">
    <text evidence="1">The sequence shown here is derived from an EMBL/GenBank/DDBJ whole genome shotgun (WGS) entry which is preliminary data.</text>
</comment>
<reference evidence="1" key="1">
    <citation type="submission" date="2023-07" db="EMBL/GenBank/DDBJ databases">
        <title>Comparative genomics of wheat-associated soil bacteria to identify genetic determinants of phenazine resistance.</title>
        <authorList>
            <person name="Mouncey N."/>
        </authorList>
    </citation>
    <scope>NUCLEOTIDE SEQUENCE</scope>
    <source>
        <strain evidence="1">V4I22</strain>
    </source>
</reference>
<name>A0AAW8FUP8_9ACTN</name>
<evidence type="ECO:0000313" key="2">
    <source>
        <dbReference type="Proteomes" id="UP001234216"/>
    </source>
</evidence>
<dbReference type="Proteomes" id="UP001234216">
    <property type="component" value="Unassembled WGS sequence"/>
</dbReference>
<protein>
    <submittedName>
        <fullName evidence="1">Uncharacterized protein</fullName>
    </submittedName>
</protein>
<organism evidence="1 2">
    <name type="scientific">Streptomyces canus</name>
    <dbReference type="NCBI Taxonomy" id="58343"/>
    <lineage>
        <taxon>Bacteria</taxon>
        <taxon>Bacillati</taxon>
        <taxon>Actinomycetota</taxon>
        <taxon>Actinomycetes</taxon>
        <taxon>Kitasatosporales</taxon>
        <taxon>Streptomycetaceae</taxon>
        <taxon>Streptomyces</taxon>
        <taxon>Streptomyces aurantiacus group</taxon>
    </lineage>
</organism>